<evidence type="ECO:0000259" key="3">
    <source>
        <dbReference type="SMART" id="SM00829"/>
    </source>
</evidence>
<dbReference type="CDD" id="cd05286">
    <property type="entry name" value="QOR2"/>
    <property type="match status" value="1"/>
</dbReference>
<evidence type="ECO:0000256" key="1">
    <source>
        <dbReference type="ARBA" id="ARBA00022857"/>
    </source>
</evidence>
<comment type="caution">
    <text evidence="4">The sequence shown here is derived from an EMBL/GenBank/DDBJ whole genome shotgun (WGS) entry which is preliminary data.</text>
</comment>
<dbReference type="Pfam" id="PF08240">
    <property type="entry name" value="ADH_N"/>
    <property type="match status" value="1"/>
</dbReference>
<dbReference type="InterPro" id="IPR011032">
    <property type="entry name" value="GroES-like_sf"/>
</dbReference>
<dbReference type="EMBL" id="MCRJ01000079">
    <property type="protein sequence ID" value="ODN69683.1"/>
    <property type="molecule type" value="Genomic_DNA"/>
</dbReference>
<dbReference type="Gene3D" id="3.90.180.10">
    <property type="entry name" value="Medium-chain alcohol dehydrogenases, catalytic domain"/>
    <property type="match status" value="1"/>
</dbReference>
<dbReference type="OrthoDB" id="9805883at2"/>
<dbReference type="InterPro" id="IPR036291">
    <property type="entry name" value="NAD(P)-bd_dom_sf"/>
</dbReference>
<proteinExistence type="predicted"/>
<dbReference type="PATRIC" id="fig|1439726.3.peg.3172"/>
<dbReference type="InterPro" id="IPR020843">
    <property type="entry name" value="ER"/>
</dbReference>
<dbReference type="GO" id="GO:0070402">
    <property type="term" value="F:NADPH binding"/>
    <property type="evidence" value="ECO:0007669"/>
    <property type="project" value="TreeGrafter"/>
</dbReference>
<keyword evidence="2 4" id="KW-0560">Oxidoreductase</keyword>
<dbReference type="InterPro" id="IPR047618">
    <property type="entry name" value="QOR-like"/>
</dbReference>
<dbReference type="GO" id="GO:0035925">
    <property type="term" value="F:mRNA 3'-UTR AU-rich region binding"/>
    <property type="evidence" value="ECO:0007669"/>
    <property type="project" value="TreeGrafter"/>
</dbReference>
<dbReference type="InterPro" id="IPR013149">
    <property type="entry name" value="ADH-like_C"/>
</dbReference>
<name>A0A1E3H036_9HYPH</name>
<feature type="domain" description="Enoyl reductase (ER)" evidence="3">
    <location>
        <begin position="10"/>
        <end position="322"/>
    </location>
</feature>
<evidence type="ECO:0000313" key="5">
    <source>
        <dbReference type="Proteomes" id="UP000094622"/>
    </source>
</evidence>
<dbReference type="PANTHER" id="PTHR48106">
    <property type="entry name" value="QUINONE OXIDOREDUCTASE PIG3-RELATED"/>
    <property type="match status" value="1"/>
</dbReference>
<keyword evidence="5" id="KW-1185">Reference proteome</keyword>
<dbReference type="InterPro" id="IPR013154">
    <property type="entry name" value="ADH-like_N"/>
</dbReference>
<dbReference type="Pfam" id="PF00107">
    <property type="entry name" value="ADH_zinc_N"/>
    <property type="match status" value="1"/>
</dbReference>
<reference evidence="4 5" key="1">
    <citation type="submission" date="2016-07" db="EMBL/GenBank/DDBJ databases">
        <title>Draft Genome Sequence of Methylobrevis pamukkalensis PK2.</title>
        <authorList>
            <person name="Vasilenko O.V."/>
            <person name="Doronina N.V."/>
            <person name="Shmareva M.N."/>
            <person name="Tarlachkov S.V."/>
            <person name="Mustakhimov I."/>
            <person name="Trotsenko Y.A."/>
        </authorList>
    </citation>
    <scope>NUCLEOTIDE SEQUENCE [LARGE SCALE GENOMIC DNA]</scope>
    <source>
        <strain evidence="4 5">PK2</strain>
    </source>
</reference>
<dbReference type="PANTHER" id="PTHR48106:SF13">
    <property type="entry name" value="QUINONE OXIDOREDUCTASE-RELATED"/>
    <property type="match status" value="1"/>
</dbReference>
<dbReference type="EC" id="1.6.5.5" evidence="4"/>
<dbReference type="AlphaFoldDB" id="A0A1E3H036"/>
<keyword evidence="1" id="KW-0521">NADP</keyword>
<dbReference type="FunFam" id="3.40.50.720:FF:000053">
    <property type="entry name" value="Quinone oxidoreductase 1"/>
    <property type="match status" value="1"/>
</dbReference>
<accession>A0A1E3H036</accession>
<dbReference type="RefSeq" id="WP_069307461.1">
    <property type="nucleotide sequence ID" value="NZ_MCRJ01000079.1"/>
</dbReference>
<dbReference type="GO" id="GO:0003960">
    <property type="term" value="F:quinone reductase (NADPH) activity"/>
    <property type="evidence" value="ECO:0007669"/>
    <property type="project" value="UniProtKB-EC"/>
</dbReference>
<sequence>MKAIRVHAYGGPEVLCLDEIEVGAPGPGQALVRHEAIGVNFIDVYHRTGLYPSPTGLPFVLGCEGAGVVEAVGEGVSEVKPGDRVAYAGPIGAYAEARLVTASRLVPLPDGIDARTAAAAMLNGMTAQYLLRQTFRVEEGHTILIHAAAGGVGLIAGQWAQHLGATVIGTAGGPEKCALALRNGYDHVIDYRTENFAERVREITGGKGCDVVYDSIGRDTFPASLDCLKPRGLFVSFGNASGPVEGVNLGILSQKGSLYATRPTLYAYINTRDELLATAGDLFDVIDRSIVDIAVNQTFALGEAGAAHRALESRATTGSTLLLP</sequence>
<evidence type="ECO:0000256" key="2">
    <source>
        <dbReference type="ARBA" id="ARBA00023002"/>
    </source>
</evidence>
<evidence type="ECO:0000313" key="4">
    <source>
        <dbReference type="EMBL" id="ODN69683.1"/>
    </source>
</evidence>
<dbReference type="Gene3D" id="3.40.50.720">
    <property type="entry name" value="NAD(P)-binding Rossmann-like Domain"/>
    <property type="match status" value="1"/>
</dbReference>
<protein>
    <submittedName>
        <fullName evidence="4">Quinone oxidoreductase 1</fullName>
        <ecNumber evidence="4">1.6.5.5</ecNumber>
    </submittedName>
</protein>
<dbReference type="SMART" id="SM00829">
    <property type="entry name" value="PKS_ER"/>
    <property type="match status" value="1"/>
</dbReference>
<dbReference type="Proteomes" id="UP000094622">
    <property type="component" value="Unassembled WGS sequence"/>
</dbReference>
<dbReference type="NCBIfam" id="NF008024">
    <property type="entry name" value="PRK10754.1"/>
    <property type="match status" value="1"/>
</dbReference>
<organism evidence="4 5">
    <name type="scientific">Methylobrevis pamukkalensis</name>
    <dbReference type="NCBI Taxonomy" id="1439726"/>
    <lineage>
        <taxon>Bacteria</taxon>
        <taxon>Pseudomonadati</taxon>
        <taxon>Pseudomonadota</taxon>
        <taxon>Alphaproteobacteria</taxon>
        <taxon>Hyphomicrobiales</taxon>
        <taxon>Pleomorphomonadaceae</taxon>
        <taxon>Methylobrevis</taxon>
    </lineage>
</organism>
<dbReference type="GO" id="GO:0005829">
    <property type="term" value="C:cytosol"/>
    <property type="evidence" value="ECO:0007669"/>
    <property type="project" value="TreeGrafter"/>
</dbReference>
<dbReference type="SUPFAM" id="SSF50129">
    <property type="entry name" value="GroES-like"/>
    <property type="match status" value="1"/>
</dbReference>
<dbReference type="SUPFAM" id="SSF51735">
    <property type="entry name" value="NAD(P)-binding Rossmann-fold domains"/>
    <property type="match status" value="1"/>
</dbReference>
<gene>
    <name evidence="4" type="primary">qorA_3</name>
    <name evidence="4" type="ORF">A6302_03020</name>
</gene>